<dbReference type="PROSITE" id="PS00379">
    <property type="entry name" value="CDP_ALCOHOL_P_TRANSF"/>
    <property type="match status" value="1"/>
</dbReference>
<dbReference type="InterPro" id="IPR004570">
    <property type="entry name" value="Phosphatidylglycerol_P_synth"/>
</dbReference>
<evidence type="ECO:0000256" key="7">
    <source>
        <dbReference type="ARBA" id="ARBA00022516"/>
    </source>
</evidence>
<evidence type="ECO:0000256" key="2">
    <source>
        <dbReference type="ARBA" id="ARBA00004141"/>
    </source>
</evidence>
<evidence type="ECO:0000256" key="14">
    <source>
        <dbReference type="ARBA" id="ARBA00023264"/>
    </source>
</evidence>
<keyword evidence="12 18" id="KW-0472">Membrane</keyword>
<protein>
    <recommendedName>
        <fullName evidence="6 16">CDP-diacylglycerol--glycerol-3-phosphate 3-phosphatidyltransferase</fullName>
        <ecNumber evidence="5 16">2.7.8.5</ecNumber>
    </recommendedName>
</protein>
<dbReference type="InterPro" id="IPR050324">
    <property type="entry name" value="CDP-alcohol_PTase-I"/>
</dbReference>
<dbReference type="InterPro" id="IPR043130">
    <property type="entry name" value="CDP-OH_PTrfase_TM_dom"/>
</dbReference>
<dbReference type="PANTHER" id="PTHR14269">
    <property type="entry name" value="CDP-DIACYLGLYCEROL--GLYCEROL-3-PHOSPHATE 3-PHOSPHATIDYLTRANSFERASE-RELATED"/>
    <property type="match status" value="1"/>
</dbReference>
<reference evidence="19 20" key="1">
    <citation type="submission" date="2016-11" db="EMBL/GenBank/DDBJ databases">
        <authorList>
            <person name="Jaros S."/>
            <person name="Januszkiewicz K."/>
            <person name="Wedrychowicz H."/>
        </authorList>
    </citation>
    <scope>NUCLEOTIDE SEQUENCE [LARGE SCALE GENOMIC DNA]</scope>
    <source>
        <strain evidence="19 20">DSM 3089</strain>
    </source>
</reference>
<evidence type="ECO:0000256" key="17">
    <source>
        <dbReference type="RuleBase" id="RU003750"/>
    </source>
</evidence>
<evidence type="ECO:0000256" key="3">
    <source>
        <dbReference type="ARBA" id="ARBA00005042"/>
    </source>
</evidence>
<keyword evidence="20" id="KW-1185">Reference proteome</keyword>
<comment type="pathway">
    <text evidence="3">Phospholipid metabolism; phosphatidylglycerol biosynthesis; phosphatidylglycerol from CDP-diacylglycerol: step 1/2.</text>
</comment>
<dbReference type="STRING" id="1121306.SAMN02745196_02882"/>
<evidence type="ECO:0000256" key="12">
    <source>
        <dbReference type="ARBA" id="ARBA00023136"/>
    </source>
</evidence>
<dbReference type="UniPathway" id="UPA00084">
    <property type="reaction ID" value="UER00503"/>
</dbReference>
<dbReference type="EC" id="2.7.8.5" evidence="5 16"/>
<evidence type="ECO:0000256" key="6">
    <source>
        <dbReference type="ARBA" id="ARBA00014944"/>
    </source>
</evidence>
<feature type="transmembrane region" description="Helical" evidence="18">
    <location>
        <begin position="7"/>
        <end position="24"/>
    </location>
</feature>
<dbReference type="EMBL" id="FQXP01000014">
    <property type="protein sequence ID" value="SHI10623.1"/>
    <property type="molecule type" value="Genomic_DNA"/>
</dbReference>
<evidence type="ECO:0000256" key="11">
    <source>
        <dbReference type="ARBA" id="ARBA00023098"/>
    </source>
</evidence>
<organism evidence="19 20">
    <name type="scientific">Clostridium collagenovorans DSM 3089</name>
    <dbReference type="NCBI Taxonomy" id="1121306"/>
    <lineage>
        <taxon>Bacteria</taxon>
        <taxon>Bacillati</taxon>
        <taxon>Bacillota</taxon>
        <taxon>Clostridia</taxon>
        <taxon>Eubacteriales</taxon>
        <taxon>Clostridiaceae</taxon>
        <taxon>Clostridium</taxon>
    </lineage>
</organism>
<comment type="function">
    <text evidence="1">This protein catalyzes the committed step to the synthesis of the acidic phospholipids.</text>
</comment>
<dbReference type="InterPro" id="IPR048254">
    <property type="entry name" value="CDP_ALCOHOL_P_TRANSF_CS"/>
</dbReference>
<dbReference type="GO" id="GO:0008444">
    <property type="term" value="F:CDP-diacylglycerol-glycerol-3-phosphate 3-phosphatidyltransferase activity"/>
    <property type="evidence" value="ECO:0007669"/>
    <property type="project" value="UniProtKB-UniRule"/>
</dbReference>
<dbReference type="GO" id="GO:0006655">
    <property type="term" value="P:phosphatidylglycerol biosynthetic process"/>
    <property type="evidence" value="ECO:0007669"/>
    <property type="project" value="UniProtKB-UniPathway"/>
</dbReference>
<evidence type="ECO:0000313" key="20">
    <source>
        <dbReference type="Proteomes" id="UP000184526"/>
    </source>
</evidence>
<feature type="transmembrane region" description="Helical" evidence="18">
    <location>
        <begin position="30"/>
        <end position="50"/>
    </location>
</feature>
<evidence type="ECO:0000256" key="18">
    <source>
        <dbReference type="SAM" id="Phobius"/>
    </source>
</evidence>
<keyword evidence="14" id="KW-1208">Phospholipid metabolism</keyword>
<dbReference type="Pfam" id="PF01066">
    <property type="entry name" value="CDP-OH_P_transf"/>
    <property type="match status" value="1"/>
</dbReference>
<dbReference type="OrthoDB" id="9796672at2"/>
<feature type="transmembrane region" description="Helical" evidence="18">
    <location>
        <begin position="144"/>
        <end position="166"/>
    </location>
</feature>
<evidence type="ECO:0000256" key="5">
    <source>
        <dbReference type="ARBA" id="ARBA00013170"/>
    </source>
</evidence>
<evidence type="ECO:0000256" key="15">
    <source>
        <dbReference type="ARBA" id="ARBA00048586"/>
    </source>
</evidence>
<name>A0A1M5YGJ2_9CLOT</name>
<keyword evidence="13" id="KW-0594">Phospholipid biosynthesis</keyword>
<proteinExistence type="inferred from homology"/>
<dbReference type="InterPro" id="IPR000462">
    <property type="entry name" value="CDP-OH_P_trans"/>
</dbReference>
<comment type="similarity">
    <text evidence="4 17">Belongs to the CDP-alcohol phosphatidyltransferase class-I family.</text>
</comment>
<feature type="transmembrane region" description="Helical" evidence="18">
    <location>
        <begin position="120"/>
        <end position="138"/>
    </location>
</feature>
<evidence type="ECO:0000256" key="16">
    <source>
        <dbReference type="NCBIfam" id="TIGR00560"/>
    </source>
</evidence>
<accession>A0A1M5YGJ2</accession>
<dbReference type="Gene3D" id="1.20.120.1760">
    <property type="match status" value="1"/>
</dbReference>
<dbReference type="RefSeq" id="WP_072832695.1">
    <property type="nucleotide sequence ID" value="NZ_FQXP01000014.1"/>
</dbReference>
<keyword evidence="11" id="KW-0443">Lipid metabolism</keyword>
<keyword evidence="10 18" id="KW-1133">Transmembrane helix</keyword>
<evidence type="ECO:0000256" key="8">
    <source>
        <dbReference type="ARBA" id="ARBA00022679"/>
    </source>
</evidence>
<evidence type="ECO:0000256" key="10">
    <source>
        <dbReference type="ARBA" id="ARBA00022989"/>
    </source>
</evidence>
<dbReference type="Proteomes" id="UP000184526">
    <property type="component" value="Unassembled WGS sequence"/>
</dbReference>
<evidence type="ECO:0000313" key="19">
    <source>
        <dbReference type="EMBL" id="SHI10623.1"/>
    </source>
</evidence>
<dbReference type="GO" id="GO:0016020">
    <property type="term" value="C:membrane"/>
    <property type="evidence" value="ECO:0007669"/>
    <property type="project" value="UniProtKB-SubCell"/>
</dbReference>
<comment type="subcellular location">
    <subcellularLocation>
        <location evidence="2">Membrane</location>
        <topology evidence="2">Multi-pass membrane protein</topology>
    </subcellularLocation>
</comment>
<keyword evidence="8 17" id="KW-0808">Transferase</keyword>
<keyword evidence="9 18" id="KW-0812">Transmembrane</keyword>
<sequence length="174" mass="19859">MSIPNMLSIFRLILIPVFTIVFFSPIEHAMLYSSIVFVISGVTDLLDGYIARKYNQVTKLGIVLDPLADKLTLLVVLFCLFKKELIPSWILIFFVAKELSMILGGIFAYTRSDLVIPSNIFGKLATIFFYFSIFVLLFDKTIGIYLVYATVISAVIALFSYIKIFWNNKHSFKK</sequence>
<evidence type="ECO:0000256" key="4">
    <source>
        <dbReference type="ARBA" id="ARBA00010441"/>
    </source>
</evidence>
<dbReference type="AlphaFoldDB" id="A0A1M5YGJ2"/>
<dbReference type="PIRSF" id="PIRSF000847">
    <property type="entry name" value="Phos_ph_gly_syn"/>
    <property type="match status" value="1"/>
</dbReference>
<evidence type="ECO:0000256" key="13">
    <source>
        <dbReference type="ARBA" id="ARBA00023209"/>
    </source>
</evidence>
<evidence type="ECO:0000256" key="1">
    <source>
        <dbReference type="ARBA" id="ARBA00003973"/>
    </source>
</evidence>
<dbReference type="NCBIfam" id="TIGR00560">
    <property type="entry name" value="pgsA"/>
    <property type="match status" value="1"/>
</dbReference>
<evidence type="ECO:0000256" key="9">
    <source>
        <dbReference type="ARBA" id="ARBA00022692"/>
    </source>
</evidence>
<dbReference type="PANTHER" id="PTHR14269:SF62">
    <property type="entry name" value="CDP-DIACYLGLYCEROL--GLYCEROL-3-PHOSPHATE 3-PHOSPHATIDYLTRANSFERASE 1, CHLOROPLASTIC"/>
    <property type="match status" value="1"/>
</dbReference>
<comment type="catalytic activity">
    <reaction evidence="15">
        <text>a CDP-1,2-diacyl-sn-glycerol + sn-glycerol 3-phosphate = a 1,2-diacyl-sn-glycero-3-phospho-(1'-sn-glycero-3'-phosphate) + CMP + H(+)</text>
        <dbReference type="Rhea" id="RHEA:12593"/>
        <dbReference type="ChEBI" id="CHEBI:15378"/>
        <dbReference type="ChEBI" id="CHEBI:57597"/>
        <dbReference type="ChEBI" id="CHEBI:58332"/>
        <dbReference type="ChEBI" id="CHEBI:60110"/>
        <dbReference type="ChEBI" id="CHEBI:60377"/>
        <dbReference type="EC" id="2.7.8.5"/>
    </reaction>
</comment>
<keyword evidence="7" id="KW-0444">Lipid biosynthesis</keyword>
<gene>
    <name evidence="19" type="ORF">SAMN02745196_02882</name>
</gene>